<evidence type="ECO:0000256" key="2">
    <source>
        <dbReference type="ARBA" id="ARBA00022691"/>
    </source>
</evidence>
<dbReference type="GO" id="GO:0003824">
    <property type="term" value="F:catalytic activity"/>
    <property type="evidence" value="ECO:0007669"/>
    <property type="project" value="InterPro"/>
</dbReference>
<dbReference type="InterPro" id="IPR006638">
    <property type="entry name" value="Elp3/MiaA/NifB-like_rSAM"/>
</dbReference>
<dbReference type="SMART" id="SM00729">
    <property type="entry name" value="Elp3"/>
    <property type="match status" value="1"/>
</dbReference>
<dbReference type="GO" id="GO:0005829">
    <property type="term" value="C:cytosol"/>
    <property type="evidence" value="ECO:0007669"/>
    <property type="project" value="TreeGrafter"/>
</dbReference>
<dbReference type="PROSITE" id="PS51918">
    <property type="entry name" value="RADICAL_SAM"/>
    <property type="match status" value="1"/>
</dbReference>
<evidence type="ECO:0000259" key="6">
    <source>
        <dbReference type="PROSITE" id="PS51332"/>
    </source>
</evidence>
<gene>
    <name evidence="8" type="ORF">CAY53_01245</name>
</gene>
<proteinExistence type="predicted"/>
<dbReference type="EMBL" id="CP021255">
    <property type="protein sequence ID" value="AVD70277.1"/>
    <property type="molecule type" value="Genomic_DNA"/>
</dbReference>
<dbReference type="InterPro" id="IPR006158">
    <property type="entry name" value="Cobalamin-bd"/>
</dbReference>
<dbReference type="AlphaFoldDB" id="A0A2L1GKX9"/>
<evidence type="ECO:0000256" key="4">
    <source>
        <dbReference type="ARBA" id="ARBA00023004"/>
    </source>
</evidence>
<keyword evidence="9" id="KW-1185">Reference proteome</keyword>
<organism evidence="8 9">
    <name type="scientific">Desulfobulbus oralis</name>
    <dbReference type="NCBI Taxonomy" id="1986146"/>
    <lineage>
        <taxon>Bacteria</taxon>
        <taxon>Pseudomonadati</taxon>
        <taxon>Thermodesulfobacteriota</taxon>
        <taxon>Desulfobulbia</taxon>
        <taxon>Desulfobulbales</taxon>
        <taxon>Desulfobulbaceae</taxon>
        <taxon>Desulfobulbus</taxon>
    </lineage>
</organism>
<dbReference type="OrthoDB" id="9804952at2"/>
<feature type="domain" description="Radical SAM core" evidence="7">
    <location>
        <begin position="158"/>
        <end position="383"/>
    </location>
</feature>
<dbReference type="InterPro" id="IPR051198">
    <property type="entry name" value="BchE-like"/>
</dbReference>
<dbReference type="PROSITE" id="PS51332">
    <property type="entry name" value="B12_BINDING"/>
    <property type="match status" value="1"/>
</dbReference>
<feature type="domain" description="B12-binding" evidence="6">
    <location>
        <begin position="2"/>
        <end position="133"/>
    </location>
</feature>
<dbReference type="Pfam" id="PF02310">
    <property type="entry name" value="B12-binding"/>
    <property type="match status" value="1"/>
</dbReference>
<dbReference type="PANTHER" id="PTHR43409:SF16">
    <property type="entry name" value="SLR0320 PROTEIN"/>
    <property type="match status" value="1"/>
</dbReference>
<evidence type="ECO:0000259" key="7">
    <source>
        <dbReference type="PROSITE" id="PS51918"/>
    </source>
</evidence>
<evidence type="ECO:0000256" key="5">
    <source>
        <dbReference type="ARBA" id="ARBA00023014"/>
    </source>
</evidence>
<dbReference type="KEGG" id="deo:CAY53_01245"/>
<dbReference type="Pfam" id="PF04055">
    <property type="entry name" value="Radical_SAM"/>
    <property type="match status" value="1"/>
</dbReference>
<sequence>MPAIVLATINARYIHASLGLRWLKANLAGLAAETQILEFTLEDRAADMAEAILAAGPRIVGLGVYIWNARQSRELVVLLKQVAPELVVVLGGPEVSHEPFRVDFGAADYIVQGEGELAFAALSRDVLAGRQRAERIIAARGPEPAALALPYDLYTDTDIAHRVLYIEASRGCPFGCEFCLSSLDRRLRFFKTTTMLAELEKLWRRGARTFKFVDRSFNCSAHMALAILDFFLDKTPPFHAHFEVVPDHFPAAIRERLRRFPAGCLQLEIGIQTLKAGVAAAIGRRLDMEKIRENLRFLTQETAAHLHLDLIMGLPGESALDFGDNLDQLMLWSAGQAEIQLGILKKLSGTAITRHDERFGMVYSPEPPYELLQNHQIPFAAMQELGRMARFWDLVVNSGNFRRTAPLLWQDGRVFSGFSAFARWLFAETRATWKIALPRLAELLFQYLVRERACEPARCANLLAADILTVKGRVLPAAIQAHVTLVPVLHHRPARPLAKRQHRRQAY</sequence>
<dbReference type="RefSeq" id="WP_104935598.1">
    <property type="nucleotide sequence ID" value="NZ_CP021255.1"/>
</dbReference>
<evidence type="ECO:0000256" key="1">
    <source>
        <dbReference type="ARBA" id="ARBA00001966"/>
    </source>
</evidence>
<keyword evidence="3" id="KW-0479">Metal-binding</keyword>
<dbReference type="Gene3D" id="3.40.50.280">
    <property type="entry name" value="Cobalamin-binding domain"/>
    <property type="match status" value="1"/>
</dbReference>
<protein>
    <submittedName>
        <fullName evidence="8">B12-binding domain-containing radical SAM protein</fullName>
    </submittedName>
</protein>
<dbReference type="InterPro" id="IPR025288">
    <property type="entry name" value="DUF4080"/>
</dbReference>
<reference evidence="8 9" key="1">
    <citation type="journal article" date="2018" name="MBio">
        <title>Insights into the evolution of host association through the isolation and characterization of a novel human periodontal pathobiont, Desulfobulbus oralis.</title>
        <authorList>
            <person name="Cross K.L."/>
            <person name="Chirania P."/>
            <person name="Xiong W."/>
            <person name="Beall C.J."/>
            <person name="Elkins J.G."/>
            <person name="Giannone R.J."/>
            <person name="Griffen A.L."/>
            <person name="Guss A.M."/>
            <person name="Hettich R.L."/>
            <person name="Joshi S.S."/>
            <person name="Mokrzan E.M."/>
            <person name="Martin R.K."/>
            <person name="Zhulin I.B."/>
            <person name="Leys E.J."/>
            <person name="Podar M."/>
        </authorList>
    </citation>
    <scope>NUCLEOTIDE SEQUENCE [LARGE SCALE GENOMIC DNA]</scope>
    <source>
        <strain evidence="8 9">ORNL</strain>
    </source>
</reference>
<dbReference type="GO" id="GO:0051536">
    <property type="term" value="F:iron-sulfur cluster binding"/>
    <property type="evidence" value="ECO:0007669"/>
    <property type="project" value="UniProtKB-KW"/>
</dbReference>
<dbReference type="Gene3D" id="3.80.30.20">
    <property type="entry name" value="tm_1862 like domain"/>
    <property type="match status" value="1"/>
</dbReference>
<dbReference type="InterPro" id="IPR007197">
    <property type="entry name" value="rSAM"/>
</dbReference>
<dbReference type="SFLD" id="SFLDS00029">
    <property type="entry name" value="Radical_SAM"/>
    <property type="match status" value="1"/>
</dbReference>
<dbReference type="GO" id="GO:0046872">
    <property type="term" value="F:metal ion binding"/>
    <property type="evidence" value="ECO:0007669"/>
    <property type="project" value="UniProtKB-KW"/>
</dbReference>
<dbReference type="SUPFAM" id="SSF102114">
    <property type="entry name" value="Radical SAM enzymes"/>
    <property type="match status" value="1"/>
</dbReference>
<dbReference type="SUPFAM" id="SSF52242">
    <property type="entry name" value="Cobalamin (vitamin B12)-binding domain"/>
    <property type="match status" value="1"/>
</dbReference>
<dbReference type="InterPro" id="IPR058240">
    <property type="entry name" value="rSAM_sf"/>
</dbReference>
<evidence type="ECO:0000313" key="8">
    <source>
        <dbReference type="EMBL" id="AVD70277.1"/>
    </source>
</evidence>
<evidence type="ECO:0000256" key="3">
    <source>
        <dbReference type="ARBA" id="ARBA00022723"/>
    </source>
</evidence>
<dbReference type="InterPro" id="IPR023404">
    <property type="entry name" value="rSAM_horseshoe"/>
</dbReference>
<dbReference type="Proteomes" id="UP000239867">
    <property type="component" value="Chromosome"/>
</dbReference>
<accession>A0A2L1GKX9</accession>
<dbReference type="InterPro" id="IPR036724">
    <property type="entry name" value="Cobalamin-bd_sf"/>
</dbReference>
<keyword evidence="4" id="KW-0408">Iron</keyword>
<keyword evidence="5" id="KW-0411">Iron-sulfur</keyword>
<dbReference type="GO" id="GO:0031419">
    <property type="term" value="F:cobalamin binding"/>
    <property type="evidence" value="ECO:0007669"/>
    <property type="project" value="InterPro"/>
</dbReference>
<comment type="cofactor">
    <cofactor evidence="1">
        <name>[4Fe-4S] cluster</name>
        <dbReference type="ChEBI" id="CHEBI:49883"/>
    </cofactor>
</comment>
<dbReference type="Pfam" id="PF13311">
    <property type="entry name" value="DUF4080"/>
    <property type="match status" value="1"/>
</dbReference>
<dbReference type="PANTHER" id="PTHR43409">
    <property type="entry name" value="ANAEROBIC MAGNESIUM-PROTOPORPHYRIN IX MONOMETHYL ESTER CYCLASE-RELATED"/>
    <property type="match status" value="1"/>
</dbReference>
<name>A0A2L1GKX9_9BACT</name>
<keyword evidence="2" id="KW-0949">S-adenosyl-L-methionine</keyword>
<dbReference type="SFLD" id="SFLDG01082">
    <property type="entry name" value="B12-binding_domain_containing"/>
    <property type="match status" value="1"/>
</dbReference>
<evidence type="ECO:0000313" key="9">
    <source>
        <dbReference type="Proteomes" id="UP000239867"/>
    </source>
</evidence>